<comment type="caution">
    <text evidence="3">The sequence shown here is derived from an EMBL/GenBank/DDBJ whole genome shotgun (WGS) entry which is preliminary data.</text>
</comment>
<reference evidence="3 4" key="1">
    <citation type="submission" date="2023-11" db="EMBL/GenBank/DDBJ databases">
        <title>Halocaridina rubra genome assembly.</title>
        <authorList>
            <person name="Smith C."/>
        </authorList>
    </citation>
    <scope>NUCLEOTIDE SEQUENCE [LARGE SCALE GENOMIC DNA]</scope>
    <source>
        <strain evidence="3">EP-1</strain>
        <tissue evidence="3">Whole</tissue>
    </source>
</reference>
<protein>
    <submittedName>
        <fullName evidence="3">Uncharacterized protein</fullName>
    </submittedName>
</protein>
<accession>A0AAN8WMM9</accession>
<gene>
    <name evidence="3" type="ORF">SK128_012586</name>
</gene>
<keyword evidence="2" id="KW-0812">Transmembrane</keyword>
<proteinExistence type="predicted"/>
<name>A0AAN8WMM9_HALRR</name>
<dbReference type="Proteomes" id="UP001381693">
    <property type="component" value="Unassembled WGS sequence"/>
</dbReference>
<dbReference type="AlphaFoldDB" id="A0AAN8WMM9"/>
<organism evidence="3 4">
    <name type="scientific">Halocaridina rubra</name>
    <name type="common">Hawaiian red shrimp</name>
    <dbReference type="NCBI Taxonomy" id="373956"/>
    <lineage>
        <taxon>Eukaryota</taxon>
        <taxon>Metazoa</taxon>
        <taxon>Ecdysozoa</taxon>
        <taxon>Arthropoda</taxon>
        <taxon>Crustacea</taxon>
        <taxon>Multicrustacea</taxon>
        <taxon>Malacostraca</taxon>
        <taxon>Eumalacostraca</taxon>
        <taxon>Eucarida</taxon>
        <taxon>Decapoda</taxon>
        <taxon>Pleocyemata</taxon>
        <taxon>Caridea</taxon>
        <taxon>Atyoidea</taxon>
        <taxon>Atyidae</taxon>
        <taxon>Halocaridina</taxon>
    </lineage>
</organism>
<evidence type="ECO:0000313" key="3">
    <source>
        <dbReference type="EMBL" id="KAK7068907.1"/>
    </source>
</evidence>
<keyword evidence="2" id="KW-0472">Membrane</keyword>
<keyword evidence="4" id="KW-1185">Reference proteome</keyword>
<feature type="transmembrane region" description="Helical" evidence="2">
    <location>
        <begin position="20"/>
        <end position="41"/>
    </location>
</feature>
<evidence type="ECO:0000313" key="4">
    <source>
        <dbReference type="Proteomes" id="UP001381693"/>
    </source>
</evidence>
<evidence type="ECO:0000256" key="2">
    <source>
        <dbReference type="SAM" id="Phobius"/>
    </source>
</evidence>
<keyword evidence="2" id="KW-1133">Transmembrane helix</keyword>
<evidence type="ECO:0000256" key="1">
    <source>
        <dbReference type="SAM" id="MobiDB-lite"/>
    </source>
</evidence>
<feature type="compositionally biased region" description="Basic and acidic residues" evidence="1">
    <location>
        <begin position="134"/>
        <end position="151"/>
    </location>
</feature>
<feature type="region of interest" description="Disordered" evidence="1">
    <location>
        <begin position="43"/>
        <end position="67"/>
    </location>
</feature>
<sequence length="248" mass="27037">MTTAASSGFLITFGGGGTAATAAAIPLAAGAVGIGLLAYAVSRGRRDRSKSPKPSETYGEVPDTDQGLTYSAAPAVEDSSSYVGNAKTEETSSYSEVPTADQSVVYPLESQKVQEIIFIPRRSRTKKRRLFGRQRREAPRREQSLNSEKESEEKVLQRALNLIRQQDVTGCGMKLVCELAGLREEDLSEEQRSILTLVDQVPNDGKGGISDYKRAMGMGEANWNCGKYFSMCTVSGRELMQTIDYFLP</sequence>
<feature type="region of interest" description="Disordered" evidence="1">
    <location>
        <begin position="128"/>
        <end position="151"/>
    </location>
</feature>
<dbReference type="EMBL" id="JAXCGZ010017086">
    <property type="protein sequence ID" value="KAK7068907.1"/>
    <property type="molecule type" value="Genomic_DNA"/>
</dbReference>